<feature type="compositionally biased region" description="Basic residues" evidence="1">
    <location>
        <begin position="139"/>
        <end position="152"/>
    </location>
</feature>
<keyword evidence="3" id="KW-1185">Reference proteome</keyword>
<dbReference type="Proteomes" id="UP001190700">
    <property type="component" value="Unassembled WGS sequence"/>
</dbReference>
<feature type="region of interest" description="Disordered" evidence="1">
    <location>
        <begin position="120"/>
        <end position="168"/>
    </location>
</feature>
<dbReference type="AlphaFoldDB" id="A0AAE0LIA0"/>
<dbReference type="EMBL" id="LGRX02001606">
    <property type="protein sequence ID" value="KAK3285845.1"/>
    <property type="molecule type" value="Genomic_DNA"/>
</dbReference>
<accession>A0AAE0LIA0</accession>
<reference evidence="2 3" key="1">
    <citation type="journal article" date="2015" name="Genome Biol. Evol.">
        <title>Comparative Genomics of a Bacterivorous Green Alga Reveals Evolutionary Causalities and Consequences of Phago-Mixotrophic Mode of Nutrition.</title>
        <authorList>
            <person name="Burns J.A."/>
            <person name="Paasch A."/>
            <person name="Narechania A."/>
            <person name="Kim E."/>
        </authorList>
    </citation>
    <scope>NUCLEOTIDE SEQUENCE [LARGE SCALE GENOMIC DNA]</scope>
    <source>
        <strain evidence="2 3">PLY_AMNH</strain>
    </source>
</reference>
<proteinExistence type="predicted"/>
<evidence type="ECO:0000313" key="2">
    <source>
        <dbReference type="EMBL" id="KAK3285845.1"/>
    </source>
</evidence>
<sequence length="235" mass="26506">MEEGMLPPFSSLPAVLDHMPQPKPRGPYTGNSIRTKQRRAAKAAGKENPLVEYKKKIDNEKEVVACGTQTEIQPDRVSCGTQTEELPIERVSCETQTTATVPPDIELAIFSQNISSATGTGVTSLDSASNDNSPATNKTKQKRKKKRVRKKRTDQAKDVREQQEKRKYLRGRVKLEPVGHGRYFNPPWQKQANALETTSLQERLQFPKRRSELPAHILFSVRNLTTQSVTRVRQS</sequence>
<evidence type="ECO:0000256" key="1">
    <source>
        <dbReference type="SAM" id="MobiDB-lite"/>
    </source>
</evidence>
<comment type="caution">
    <text evidence="2">The sequence shown here is derived from an EMBL/GenBank/DDBJ whole genome shotgun (WGS) entry which is preliminary data.</text>
</comment>
<feature type="region of interest" description="Disordered" evidence="1">
    <location>
        <begin position="1"/>
        <end position="35"/>
    </location>
</feature>
<protein>
    <submittedName>
        <fullName evidence="2">Uncharacterized protein</fullName>
    </submittedName>
</protein>
<evidence type="ECO:0000313" key="3">
    <source>
        <dbReference type="Proteomes" id="UP001190700"/>
    </source>
</evidence>
<name>A0AAE0LIA0_9CHLO</name>
<feature type="compositionally biased region" description="Polar residues" evidence="1">
    <location>
        <begin position="120"/>
        <end position="137"/>
    </location>
</feature>
<organism evidence="2 3">
    <name type="scientific">Cymbomonas tetramitiformis</name>
    <dbReference type="NCBI Taxonomy" id="36881"/>
    <lineage>
        <taxon>Eukaryota</taxon>
        <taxon>Viridiplantae</taxon>
        <taxon>Chlorophyta</taxon>
        <taxon>Pyramimonadophyceae</taxon>
        <taxon>Pyramimonadales</taxon>
        <taxon>Pyramimonadaceae</taxon>
        <taxon>Cymbomonas</taxon>
    </lineage>
</organism>
<gene>
    <name evidence="2" type="ORF">CYMTET_6573</name>
</gene>
<feature type="compositionally biased region" description="Basic and acidic residues" evidence="1">
    <location>
        <begin position="153"/>
        <end position="166"/>
    </location>
</feature>